<dbReference type="InterPro" id="IPR015500">
    <property type="entry name" value="Peptidase_S8_subtilisin-rel"/>
</dbReference>
<keyword evidence="7" id="KW-0472">Membrane</keyword>
<protein>
    <submittedName>
        <fullName evidence="10">Type VII secretion-associated serine protease mycosin</fullName>
    </submittedName>
</protein>
<dbReference type="InterPro" id="IPR000209">
    <property type="entry name" value="Peptidase_S8/S53_dom"/>
</dbReference>
<dbReference type="Proteomes" id="UP000614047">
    <property type="component" value="Unassembled WGS sequence"/>
</dbReference>
<feature type="transmembrane region" description="Helical" evidence="7">
    <location>
        <begin position="371"/>
        <end position="397"/>
    </location>
</feature>
<evidence type="ECO:0000256" key="7">
    <source>
        <dbReference type="SAM" id="Phobius"/>
    </source>
</evidence>
<feature type="chain" id="PRO_5038866523" evidence="8">
    <location>
        <begin position="24"/>
        <end position="459"/>
    </location>
</feature>
<dbReference type="Pfam" id="PF00082">
    <property type="entry name" value="Peptidase_S8"/>
    <property type="match status" value="1"/>
</dbReference>
<evidence type="ECO:0000256" key="3">
    <source>
        <dbReference type="ARBA" id="ARBA00022801"/>
    </source>
</evidence>
<feature type="region of interest" description="Disordered" evidence="6">
    <location>
        <begin position="408"/>
        <end position="459"/>
    </location>
</feature>
<comment type="similarity">
    <text evidence="1 5">Belongs to the peptidase S8 family.</text>
</comment>
<evidence type="ECO:0000256" key="2">
    <source>
        <dbReference type="ARBA" id="ARBA00022670"/>
    </source>
</evidence>
<evidence type="ECO:0000313" key="10">
    <source>
        <dbReference type="EMBL" id="MBG6087400.1"/>
    </source>
</evidence>
<evidence type="ECO:0000256" key="5">
    <source>
        <dbReference type="PROSITE-ProRule" id="PRU01240"/>
    </source>
</evidence>
<keyword evidence="4 5" id="KW-0720">Serine protease</keyword>
<dbReference type="RefSeq" id="WP_197010267.1">
    <property type="nucleotide sequence ID" value="NZ_BAABES010000006.1"/>
</dbReference>
<reference evidence="10" key="1">
    <citation type="submission" date="2020-11" db="EMBL/GenBank/DDBJ databases">
        <title>Sequencing the genomes of 1000 actinobacteria strains.</title>
        <authorList>
            <person name="Klenk H.-P."/>
        </authorList>
    </citation>
    <scope>NUCLEOTIDE SEQUENCE</scope>
    <source>
        <strain evidence="10">DSM 43175</strain>
    </source>
</reference>
<gene>
    <name evidence="10" type="ORF">IW256_001513</name>
</gene>
<evidence type="ECO:0000313" key="11">
    <source>
        <dbReference type="Proteomes" id="UP000614047"/>
    </source>
</evidence>
<dbReference type="Gene3D" id="3.40.50.200">
    <property type="entry name" value="Peptidase S8/S53 domain"/>
    <property type="match status" value="1"/>
</dbReference>
<proteinExistence type="inferred from homology"/>
<evidence type="ECO:0000256" key="1">
    <source>
        <dbReference type="ARBA" id="ARBA00011073"/>
    </source>
</evidence>
<feature type="active site" description="Charge relay system" evidence="5">
    <location>
        <position position="100"/>
    </location>
</feature>
<keyword evidence="3 5" id="KW-0378">Hydrolase</keyword>
<keyword evidence="11" id="KW-1185">Reference proteome</keyword>
<feature type="compositionally biased region" description="Pro residues" evidence="6">
    <location>
        <begin position="419"/>
        <end position="434"/>
    </location>
</feature>
<feature type="active site" description="Charge relay system" evidence="5">
    <location>
        <position position="277"/>
    </location>
</feature>
<accession>A0A931DC18</accession>
<feature type="active site" description="Charge relay system" evidence="5">
    <location>
        <position position="66"/>
    </location>
</feature>
<dbReference type="InterPro" id="IPR050131">
    <property type="entry name" value="Peptidase_S8_subtilisin-like"/>
</dbReference>
<feature type="region of interest" description="Disordered" evidence="6">
    <location>
        <begin position="336"/>
        <end position="362"/>
    </location>
</feature>
<dbReference type="PROSITE" id="PS51892">
    <property type="entry name" value="SUBTILASE"/>
    <property type="match status" value="1"/>
</dbReference>
<organism evidence="10 11">
    <name type="scientific">Actinomadura viridis</name>
    <dbReference type="NCBI Taxonomy" id="58110"/>
    <lineage>
        <taxon>Bacteria</taxon>
        <taxon>Bacillati</taxon>
        <taxon>Actinomycetota</taxon>
        <taxon>Actinomycetes</taxon>
        <taxon>Streptosporangiales</taxon>
        <taxon>Thermomonosporaceae</taxon>
        <taxon>Actinomadura</taxon>
    </lineage>
</organism>
<dbReference type="GO" id="GO:0006508">
    <property type="term" value="P:proteolysis"/>
    <property type="evidence" value="ECO:0007669"/>
    <property type="project" value="UniProtKB-KW"/>
</dbReference>
<evidence type="ECO:0000259" key="9">
    <source>
        <dbReference type="Pfam" id="PF00082"/>
    </source>
</evidence>
<evidence type="ECO:0000256" key="8">
    <source>
        <dbReference type="SAM" id="SignalP"/>
    </source>
</evidence>
<feature type="signal peptide" evidence="8">
    <location>
        <begin position="1"/>
        <end position="23"/>
    </location>
</feature>
<dbReference type="GO" id="GO:0004252">
    <property type="term" value="F:serine-type endopeptidase activity"/>
    <property type="evidence" value="ECO:0007669"/>
    <property type="project" value="UniProtKB-UniRule"/>
</dbReference>
<dbReference type="PRINTS" id="PR00723">
    <property type="entry name" value="SUBTILISIN"/>
</dbReference>
<keyword evidence="8" id="KW-0732">Signal</keyword>
<keyword evidence="7" id="KW-1133">Transmembrane helix</keyword>
<name>A0A931DC18_9ACTN</name>
<dbReference type="AlphaFoldDB" id="A0A931DC18"/>
<keyword evidence="2 5" id="KW-0645">Protease</keyword>
<feature type="domain" description="Peptidase S8/S53" evidence="9">
    <location>
        <begin position="57"/>
        <end position="325"/>
    </location>
</feature>
<evidence type="ECO:0000256" key="6">
    <source>
        <dbReference type="SAM" id="MobiDB-lite"/>
    </source>
</evidence>
<keyword evidence="7" id="KW-0812">Transmembrane</keyword>
<dbReference type="PANTHER" id="PTHR43806:SF11">
    <property type="entry name" value="CEREVISIN-RELATED"/>
    <property type="match status" value="1"/>
</dbReference>
<dbReference type="SUPFAM" id="SSF52743">
    <property type="entry name" value="Subtilisin-like"/>
    <property type="match status" value="1"/>
</dbReference>
<dbReference type="PANTHER" id="PTHR43806">
    <property type="entry name" value="PEPTIDASE S8"/>
    <property type="match status" value="1"/>
</dbReference>
<sequence length="459" mass="46438">MRVPRTGGVALLALALAAAPAFAPALAPAAHADEVRDRQRRVLATLDTETAWKSTRGANVTVAVVDSGVDARQADLAGSVISGPNMLADIDRGTRPARLHGTGMASLIAGHGHGPGGRDGIMGVAPEAKILAIRALAEREDASYRLYRSSERAEDAVARGIRYAADHGADVVNLSLGKYDENPEERAAIGYAIGKGVVVVSAAGNDGDKRRRLDGDGFAPYSYPAAYPGVIAVAATGSGHKRAAFSNRNYSVLVSAPGAGLPVAGPGGEYFLTDGTSDSSALVSGIAALIRSRHPKLPPALVTQAIIAGTRYGPSGTYDPEVGFGEVNAARALAASDALTTPRGGSAGRSPGRSLGTAEPGPIEIIHRPGWVTPVIVIVTAGGAAGGVAAVVIAVILARRHPRVPGPAPVPAGASAGGVPPPRAVPGPWAPAPPAGGQAPRQQARGEPRTPQEGPYDPV</sequence>
<evidence type="ECO:0000256" key="4">
    <source>
        <dbReference type="ARBA" id="ARBA00022825"/>
    </source>
</evidence>
<dbReference type="InterPro" id="IPR036852">
    <property type="entry name" value="Peptidase_S8/S53_dom_sf"/>
</dbReference>
<comment type="caution">
    <text evidence="10">The sequence shown here is derived from an EMBL/GenBank/DDBJ whole genome shotgun (WGS) entry which is preliminary data.</text>
</comment>
<dbReference type="EMBL" id="JADOUA010000001">
    <property type="protein sequence ID" value="MBG6087400.1"/>
    <property type="molecule type" value="Genomic_DNA"/>
</dbReference>